<evidence type="ECO:0000256" key="1">
    <source>
        <dbReference type="SAM" id="MobiDB-lite"/>
    </source>
</evidence>
<comment type="caution">
    <text evidence="2">The sequence shown here is derived from an EMBL/GenBank/DDBJ whole genome shotgun (WGS) entry which is preliminary data.</text>
</comment>
<sequence length="237" mass="24261">MAMEGKKGIRPAGGKDLMPAFICLILLMLVLPKLQEQVLKIWTKGVSPVSGWPPLAPSAARRTSTQNRGVAGSLGAPHSAGGGAPAAAWAAAAPHDAAGPEGAPRTPELSARQLRRGGRRGGAAEAPPEGSEALPPRGALAAAPPAGEVRRARAPGEARGGAEGSEEPLCGGGARRDLFQKINLAVEREGFLIVFLLRVSPLIPFSVTSYVLGGGGPALAQVPPRSDLRKLMPACLH</sequence>
<feature type="compositionally biased region" description="Low complexity" evidence="1">
    <location>
        <begin position="123"/>
        <end position="147"/>
    </location>
</feature>
<name>A0ABN9X411_9DINO</name>
<reference evidence="2" key="1">
    <citation type="submission" date="2023-10" db="EMBL/GenBank/DDBJ databases">
        <authorList>
            <person name="Chen Y."/>
            <person name="Shah S."/>
            <person name="Dougan E. K."/>
            <person name="Thang M."/>
            <person name="Chan C."/>
        </authorList>
    </citation>
    <scope>NUCLEOTIDE SEQUENCE [LARGE SCALE GENOMIC DNA]</scope>
</reference>
<organism evidence="2 3">
    <name type="scientific">Prorocentrum cordatum</name>
    <dbReference type="NCBI Taxonomy" id="2364126"/>
    <lineage>
        <taxon>Eukaryota</taxon>
        <taxon>Sar</taxon>
        <taxon>Alveolata</taxon>
        <taxon>Dinophyceae</taxon>
        <taxon>Prorocentrales</taxon>
        <taxon>Prorocentraceae</taxon>
        <taxon>Prorocentrum</taxon>
    </lineage>
</organism>
<evidence type="ECO:0000313" key="2">
    <source>
        <dbReference type="EMBL" id="CAK0892409.1"/>
    </source>
</evidence>
<gene>
    <name evidence="2" type="ORF">PCOR1329_LOCUS72076</name>
</gene>
<feature type="region of interest" description="Disordered" evidence="1">
    <location>
        <begin position="51"/>
        <end position="172"/>
    </location>
</feature>
<proteinExistence type="predicted"/>
<accession>A0ABN9X411</accession>
<protein>
    <submittedName>
        <fullName evidence="2">Uncharacterized protein</fullName>
    </submittedName>
</protein>
<dbReference type="Proteomes" id="UP001189429">
    <property type="component" value="Unassembled WGS sequence"/>
</dbReference>
<keyword evidence="3" id="KW-1185">Reference proteome</keyword>
<evidence type="ECO:0000313" key="3">
    <source>
        <dbReference type="Proteomes" id="UP001189429"/>
    </source>
</evidence>
<dbReference type="EMBL" id="CAUYUJ010019612">
    <property type="protein sequence ID" value="CAK0892409.1"/>
    <property type="molecule type" value="Genomic_DNA"/>
</dbReference>
<feature type="compositionally biased region" description="Low complexity" evidence="1">
    <location>
        <begin position="71"/>
        <end position="112"/>
    </location>
</feature>